<dbReference type="Proteomes" id="UP000177953">
    <property type="component" value="Unassembled WGS sequence"/>
</dbReference>
<evidence type="ECO:0000313" key="1">
    <source>
        <dbReference type="EMBL" id="OGH69023.1"/>
    </source>
</evidence>
<name>A0A1F6MBY4_9BACT</name>
<protein>
    <submittedName>
        <fullName evidence="1">Uncharacterized protein</fullName>
    </submittedName>
</protein>
<accession>A0A1F6MBY4</accession>
<sequence length="114" mass="12650">MRLQTYRSGGNFRKYRLSVNRAQTGLVFQNITDNLDLFAIRDNKEGGTWQPEVVTQLPLRLNTTGVSFARPVASAVTRGTFWVKQGAEGVADEVQVVLKSVNNTYSWVTIGSGQ</sequence>
<dbReference type="EMBL" id="MFPU01000070">
    <property type="protein sequence ID" value="OGH69023.1"/>
    <property type="molecule type" value="Genomic_DNA"/>
</dbReference>
<comment type="caution">
    <text evidence="1">The sequence shown here is derived from an EMBL/GenBank/DDBJ whole genome shotgun (WGS) entry which is preliminary data.</text>
</comment>
<gene>
    <name evidence="1" type="ORF">A2754_01005</name>
</gene>
<dbReference type="AlphaFoldDB" id="A0A1F6MBY4"/>
<proteinExistence type="predicted"/>
<reference evidence="1 2" key="1">
    <citation type="journal article" date="2016" name="Nat. Commun.">
        <title>Thousands of microbial genomes shed light on interconnected biogeochemical processes in an aquifer system.</title>
        <authorList>
            <person name="Anantharaman K."/>
            <person name="Brown C.T."/>
            <person name="Hug L.A."/>
            <person name="Sharon I."/>
            <person name="Castelle C.J."/>
            <person name="Probst A.J."/>
            <person name="Thomas B.C."/>
            <person name="Singh A."/>
            <person name="Wilkins M.J."/>
            <person name="Karaoz U."/>
            <person name="Brodie E.L."/>
            <person name="Williams K.H."/>
            <person name="Hubbard S.S."/>
            <person name="Banfield J.F."/>
        </authorList>
    </citation>
    <scope>NUCLEOTIDE SEQUENCE [LARGE SCALE GENOMIC DNA]</scope>
</reference>
<evidence type="ECO:0000313" key="2">
    <source>
        <dbReference type="Proteomes" id="UP000177953"/>
    </source>
</evidence>
<organism evidence="1 2">
    <name type="scientific">Candidatus Magasanikbacteria bacterium RIFCSPHIGHO2_01_FULL_47_8</name>
    <dbReference type="NCBI Taxonomy" id="1798673"/>
    <lineage>
        <taxon>Bacteria</taxon>
        <taxon>Candidatus Magasanikiibacteriota</taxon>
    </lineage>
</organism>